<reference evidence="2 3" key="1">
    <citation type="journal article" date="2021" name="BMC Genomics">
        <title>Datura genome reveals duplications of psychoactive alkaloid biosynthetic genes and high mutation rate following tissue culture.</title>
        <authorList>
            <person name="Rajewski A."/>
            <person name="Carter-House D."/>
            <person name="Stajich J."/>
            <person name="Litt A."/>
        </authorList>
    </citation>
    <scope>NUCLEOTIDE SEQUENCE [LARGE SCALE GENOMIC DNA]</scope>
    <source>
        <strain evidence="2">AR-01</strain>
    </source>
</reference>
<evidence type="ECO:0000313" key="2">
    <source>
        <dbReference type="EMBL" id="MCD7460552.1"/>
    </source>
</evidence>
<proteinExistence type="predicted"/>
<comment type="caution">
    <text evidence="2">The sequence shown here is derived from an EMBL/GenBank/DDBJ whole genome shotgun (WGS) entry which is preliminary data.</text>
</comment>
<evidence type="ECO:0000313" key="3">
    <source>
        <dbReference type="Proteomes" id="UP000823775"/>
    </source>
</evidence>
<protein>
    <submittedName>
        <fullName evidence="2">Uncharacterized protein</fullName>
    </submittedName>
</protein>
<accession>A0ABS8SNT5</accession>
<gene>
    <name evidence="2" type="ORF">HAX54_043765</name>
</gene>
<dbReference type="Proteomes" id="UP000823775">
    <property type="component" value="Unassembled WGS sequence"/>
</dbReference>
<evidence type="ECO:0000256" key="1">
    <source>
        <dbReference type="SAM" id="MobiDB-lite"/>
    </source>
</evidence>
<feature type="region of interest" description="Disordered" evidence="1">
    <location>
        <begin position="29"/>
        <end position="58"/>
    </location>
</feature>
<dbReference type="EMBL" id="JACEIK010000659">
    <property type="protein sequence ID" value="MCD7460552.1"/>
    <property type="molecule type" value="Genomic_DNA"/>
</dbReference>
<sequence>MVELGWDGMPQKVRGCKLGFAAPFNPLRVKGAHAKGRKERNTDSKDDSDGPSGDGAGLAAMQELFGGLSRLPQGGASSNAAFVDPEAYREKLPYYPRPMMGSERI</sequence>
<organism evidence="2 3">
    <name type="scientific">Datura stramonium</name>
    <name type="common">Jimsonweed</name>
    <name type="synonym">Common thornapple</name>
    <dbReference type="NCBI Taxonomy" id="4076"/>
    <lineage>
        <taxon>Eukaryota</taxon>
        <taxon>Viridiplantae</taxon>
        <taxon>Streptophyta</taxon>
        <taxon>Embryophyta</taxon>
        <taxon>Tracheophyta</taxon>
        <taxon>Spermatophyta</taxon>
        <taxon>Magnoliopsida</taxon>
        <taxon>eudicotyledons</taxon>
        <taxon>Gunneridae</taxon>
        <taxon>Pentapetalae</taxon>
        <taxon>asterids</taxon>
        <taxon>lamiids</taxon>
        <taxon>Solanales</taxon>
        <taxon>Solanaceae</taxon>
        <taxon>Solanoideae</taxon>
        <taxon>Datureae</taxon>
        <taxon>Datura</taxon>
    </lineage>
</organism>
<feature type="compositionally biased region" description="Basic and acidic residues" evidence="1">
    <location>
        <begin position="39"/>
        <end position="48"/>
    </location>
</feature>
<name>A0ABS8SNT5_DATST</name>
<keyword evidence="3" id="KW-1185">Reference proteome</keyword>